<dbReference type="RefSeq" id="XP_007770753.1">
    <property type="nucleotide sequence ID" value="XM_007772563.1"/>
</dbReference>
<gene>
    <name evidence="2" type="ORF">CONPUDRAFT_166855</name>
</gene>
<dbReference type="PANTHER" id="PTHR17630:SF44">
    <property type="entry name" value="PROTEIN AIM2"/>
    <property type="match status" value="1"/>
</dbReference>
<dbReference type="Pfam" id="PF01738">
    <property type="entry name" value="DLH"/>
    <property type="match status" value="1"/>
</dbReference>
<dbReference type="KEGG" id="cput:CONPUDRAFT_166855"/>
<evidence type="ECO:0000313" key="3">
    <source>
        <dbReference type="Proteomes" id="UP000053558"/>
    </source>
</evidence>
<dbReference type="PANTHER" id="PTHR17630">
    <property type="entry name" value="DIENELACTONE HYDROLASE"/>
    <property type="match status" value="1"/>
</dbReference>
<evidence type="ECO:0000313" key="2">
    <source>
        <dbReference type="EMBL" id="EIW79019.1"/>
    </source>
</evidence>
<comment type="caution">
    <text evidence="2">The sequence shown here is derived from an EMBL/GenBank/DDBJ whole genome shotgun (WGS) entry which is preliminary data.</text>
</comment>
<name>A0A5M3MIE7_CONPW</name>
<keyword evidence="3" id="KW-1185">Reference proteome</keyword>
<dbReference type="SUPFAM" id="SSF53474">
    <property type="entry name" value="alpha/beta-Hydrolases"/>
    <property type="match status" value="1"/>
</dbReference>
<dbReference type="InterPro" id="IPR002925">
    <property type="entry name" value="Dienelactn_hydro"/>
</dbReference>
<evidence type="ECO:0000259" key="1">
    <source>
        <dbReference type="Pfam" id="PF01738"/>
    </source>
</evidence>
<dbReference type="AlphaFoldDB" id="A0A5M3MIE7"/>
<accession>A0A5M3MIE7</accession>
<dbReference type="OrthoDB" id="17560at2759"/>
<sequence>MSLCKHCISGVTHEGTPEGKIETINGIESYIATPSNDYPKDKAILFLTDAFGIPLNNNKLIVDAFARNGYKTIIPDLFNGDAIPAKAMEKGEFDIQAWFPNHMQAQTRPVIDKVIAGLKEQGVKEFLAIGYCFGARYAFDLAFENIVKVVVVNHPSLLQNPADLEKYLSKAKAPLLINSCETDSQFPPDFQAKADEILKDKFAPGYKRVYWAGCTHGFAVRGDISNPTIKEAKEGAFKAAVEWFGAHA</sequence>
<proteinExistence type="predicted"/>
<dbReference type="InterPro" id="IPR029058">
    <property type="entry name" value="AB_hydrolase_fold"/>
</dbReference>
<dbReference type="GeneID" id="19205660"/>
<dbReference type="OMA" id="SLCKHCI"/>
<dbReference type="Proteomes" id="UP000053558">
    <property type="component" value="Unassembled WGS sequence"/>
</dbReference>
<dbReference type="GO" id="GO:0016787">
    <property type="term" value="F:hydrolase activity"/>
    <property type="evidence" value="ECO:0007669"/>
    <property type="project" value="InterPro"/>
</dbReference>
<dbReference type="EMBL" id="JH711581">
    <property type="protein sequence ID" value="EIW79019.1"/>
    <property type="molecule type" value="Genomic_DNA"/>
</dbReference>
<dbReference type="Gene3D" id="3.40.50.1820">
    <property type="entry name" value="alpha/beta hydrolase"/>
    <property type="match status" value="1"/>
</dbReference>
<organism evidence="2 3">
    <name type="scientific">Coniophora puteana (strain RWD-64-598)</name>
    <name type="common">Brown rot fungus</name>
    <dbReference type="NCBI Taxonomy" id="741705"/>
    <lineage>
        <taxon>Eukaryota</taxon>
        <taxon>Fungi</taxon>
        <taxon>Dikarya</taxon>
        <taxon>Basidiomycota</taxon>
        <taxon>Agaricomycotina</taxon>
        <taxon>Agaricomycetes</taxon>
        <taxon>Agaricomycetidae</taxon>
        <taxon>Boletales</taxon>
        <taxon>Coniophorineae</taxon>
        <taxon>Coniophoraceae</taxon>
        <taxon>Coniophora</taxon>
    </lineage>
</organism>
<feature type="domain" description="Dienelactone hydrolase" evidence="1">
    <location>
        <begin position="27"/>
        <end position="247"/>
    </location>
</feature>
<protein>
    <submittedName>
        <fullName evidence="2">Chlorocatechol-degradation protein</fullName>
    </submittedName>
</protein>
<reference evidence="3" key="1">
    <citation type="journal article" date="2012" name="Science">
        <title>The Paleozoic origin of enzymatic lignin decomposition reconstructed from 31 fungal genomes.</title>
        <authorList>
            <person name="Floudas D."/>
            <person name="Binder M."/>
            <person name="Riley R."/>
            <person name="Barry K."/>
            <person name="Blanchette R.A."/>
            <person name="Henrissat B."/>
            <person name="Martinez A.T."/>
            <person name="Otillar R."/>
            <person name="Spatafora J.W."/>
            <person name="Yadav J.S."/>
            <person name="Aerts A."/>
            <person name="Benoit I."/>
            <person name="Boyd A."/>
            <person name="Carlson A."/>
            <person name="Copeland A."/>
            <person name="Coutinho P.M."/>
            <person name="de Vries R.P."/>
            <person name="Ferreira P."/>
            <person name="Findley K."/>
            <person name="Foster B."/>
            <person name="Gaskell J."/>
            <person name="Glotzer D."/>
            <person name="Gorecki P."/>
            <person name="Heitman J."/>
            <person name="Hesse C."/>
            <person name="Hori C."/>
            <person name="Igarashi K."/>
            <person name="Jurgens J.A."/>
            <person name="Kallen N."/>
            <person name="Kersten P."/>
            <person name="Kohler A."/>
            <person name="Kuees U."/>
            <person name="Kumar T.K.A."/>
            <person name="Kuo A."/>
            <person name="LaButti K."/>
            <person name="Larrondo L.F."/>
            <person name="Lindquist E."/>
            <person name="Ling A."/>
            <person name="Lombard V."/>
            <person name="Lucas S."/>
            <person name="Lundell T."/>
            <person name="Martin R."/>
            <person name="McLaughlin D.J."/>
            <person name="Morgenstern I."/>
            <person name="Morin E."/>
            <person name="Murat C."/>
            <person name="Nagy L.G."/>
            <person name="Nolan M."/>
            <person name="Ohm R.A."/>
            <person name="Patyshakuliyeva A."/>
            <person name="Rokas A."/>
            <person name="Ruiz-Duenas F.J."/>
            <person name="Sabat G."/>
            <person name="Salamov A."/>
            <person name="Samejima M."/>
            <person name="Schmutz J."/>
            <person name="Slot J.C."/>
            <person name="St John F."/>
            <person name="Stenlid J."/>
            <person name="Sun H."/>
            <person name="Sun S."/>
            <person name="Syed K."/>
            <person name="Tsang A."/>
            <person name="Wiebenga A."/>
            <person name="Young D."/>
            <person name="Pisabarro A."/>
            <person name="Eastwood D.C."/>
            <person name="Martin F."/>
            <person name="Cullen D."/>
            <person name="Grigoriev I.V."/>
            <person name="Hibbett D.S."/>
        </authorList>
    </citation>
    <scope>NUCLEOTIDE SEQUENCE [LARGE SCALE GENOMIC DNA]</scope>
    <source>
        <strain evidence="3">RWD-64-598 SS2</strain>
    </source>
</reference>